<dbReference type="AlphaFoldDB" id="A0A0D8Y100"/>
<organism evidence="1 2">
    <name type="scientific">Dictyocaulus viviparus</name>
    <name type="common">Bovine lungworm</name>
    <dbReference type="NCBI Taxonomy" id="29172"/>
    <lineage>
        <taxon>Eukaryota</taxon>
        <taxon>Metazoa</taxon>
        <taxon>Ecdysozoa</taxon>
        <taxon>Nematoda</taxon>
        <taxon>Chromadorea</taxon>
        <taxon>Rhabditida</taxon>
        <taxon>Rhabditina</taxon>
        <taxon>Rhabditomorpha</taxon>
        <taxon>Strongyloidea</taxon>
        <taxon>Metastrongylidae</taxon>
        <taxon>Dictyocaulus</taxon>
    </lineage>
</organism>
<dbReference type="STRING" id="29172.A0A0D8Y100"/>
<reference evidence="2" key="2">
    <citation type="journal article" date="2016" name="Sci. Rep.">
        <title>Dictyocaulus viviparus genome, variome and transcriptome elucidate lungworm biology and support future intervention.</title>
        <authorList>
            <person name="McNulty S.N."/>
            <person name="Strube C."/>
            <person name="Rosa B.A."/>
            <person name="Martin J.C."/>
            <person name="Tyagi R."/>
            <person name="Choi Y.J."/>
            <person name="Wang Q."/>
            <person name="Hallsworth Pepin K."/>
            <person name="Zhang X."/>
            <person name="Ozersky P."/>
            <person name="Wilson R.K."/>
            <person name="Sternberg P.W."/>
            <person name="Gasser R.B."/>
            <person name="Mitreva M."/>
        </authorList>
    </citation>
    <scope>NUCLEOTIDE SEQUENCE [LARGE SCALE GENOMIC DNA]</scope>
    <source>
        <strain evidence="2">HannoverDv2000</strain>
    </source>
</reference>
<proteinExistence type="predicted"/>
<dbReference type="EMBL" id="KN716208">
    <property type="protein sequence ID" value="KJH50370.1"/>
    <property type="molecule type" value="Genomic_DNA"/>
</dbReference>
<accession>A0A0D8Y100</accession>
<protein>
    <submittedName>
        <fullName evidence="1">Uncharacterized protein</fullName>
    </submittedName>
</protein>
<keyword evidence="2" id="KW-1185">Reference proteome</keyword>
<dbReference type="OrthoDB" id="6108017at2759"/>
<evidence type="ECO:0000313" key="2">
    <source>
        <dbReference type="Proteomes" id="UP000053766"/>
    </source>
</evidence>
<name>A0A0D8Y100_DICVI</name>
<reference evidence="1 2" key="1">
    <citation type="submission" date="2013-11" db="EMBL/GenBank/DDBJ databases">
        <title>Draft genome of the bovine lungworm Dictyocaulus viviparus.</title>
        <authorList>
            <person name="Mitreva M."/>
        </authorList>
    </citation>
    <scope>NUCLEOTIDE SEQUENCE [LARGE SCALE GENOMIC DNA]</scope>
    <source>
        <strain evidence="1 2">HannoverDv2000</strain>
    </source>
</reference>
<gene>
    <name evidence="1" type="ORF">DICVIV_03499</name>
</gene>
<dbReference type="Proteomes" id="UP000053766">
    <property type="component" value="Unassembled WGS sequence"/>
</dbReference>
<evidence type="ECO:0000313" key="1">
    <source>
        <dbReference type="EMBL" id="KJH50370.1"/>
    </source>
</evidence>
<sequence>MHLHIRAQHGMVEISRISVCTEPNGLFVIHVADNDIIGCAKNTREEERVGELIGTLLAQCERMNIKLPHVTVASPLSVCLGGKTRVVRIFAADPTQHAVFKKNGSDIDLICHNMTAV</sequence>